<proteinExistence type="predicted"/>
<sequence>MALCEMLGGLGSITSHLHLLNTDLIIGLMMVGEELTELFPEPVKIPPVLKQTLQDKDLNMNMVVLDGLIRVKDFPNQNIHNTETKQEGPMFKLRKRMVKEWLPHY</sequence>
<name>A0A3P6DP00_BRAOL</name>
<dbReference type="EMBL" id="LR031874">
    <property type="protein sequence ID" value="VDD22282.1"/>
    <property type="molecule type" value="Genomic_DNA"/>
</dbReference>
<organism evidence="1">
    <name type="scientific">Brassica oleracea</name>
    <name type="common">Wild cabbage</name>
    <dbReference type="NCBI Taxonomy" id="3712"/>
    <lineage>
        <taxon>Eukaryota</taxon>
        <taxon>Viridiplantae</taxon>
        <taxon>Streptophyta</taxon>
        <taxon>Embryophyta</taxon>
        <taxon>Tracheophyta</taxon>
        <taxon>Spermatophyta</taxon>
        <taxon>Magnoliopsida</taxon>
        <taxon>eudicotyledons</taxon>
        <taxon>Gunneridae</taxon>
        <taxon>Pentapetalae</taxon>
        <taxon>rosids</taxon>
        <taxon>malvids</taxon>
        <taxon>Brassicales</taxon>
        <taxon>Brassicaceae</taxon>
        <taxon>Brassiceae</taxon>
        <taxon>Brassica</taxon>
    </lineage>
</organism>
<protein>
    <submittedName>
        <fullName evidence="1">Uncharacterized protein</fullName>
    </submittedName>
</protein>
<reference evidence="1" key="1">
    <citation type="submission" date="2018-11" db="EMBL/GenBank/DDBJ databases">
        <authorList>
            <consortium name="Genoscope - CEA"/>
            <person name="William W."/>
        </authorList>
    </citation>
    <scope>NUCLEOTIDE SEQUENCE</scope>
</reference>
<gene>
    <name evidence="1" type="ORF">BOLC2T08546H</name>
</gene>
<evidence type="ECO:0000313" key="1">
    <source>
        <dbReference type="EMBL" id="VDD22282.1"/>
    </source>
</evidence>
<dbReference type="AlphaFoldDB" id="A0A3P6DP00"/>
<accession>A0A3P6DP00</accession>